<name>A0ABQ6GFV2_9BACL</name>
<evidence type="ECO:0000313" key="3">
    <source>
        <dbReference type="Proteomes" id="UP001157114"/>
    </source>
</evidence>
<dbReference type="PANTHER" id="PTHR43157">
    <property type="entry name" value="PHOSPHATIDYLINOSITOL-GLYCAN BIOSYNTHESIS CLASS F PROTEIN-RELATED"/>
    <property type="match status" value="1"/>
</dbReference>
<comment type="caution">
    <text evidence="2">The sequence shown here is derived from an EMBL/GenBank/DDBJ whole genome shotgun (WGS) entry which is preliminary data.</text>
</comment>
<dbReference type="Pfam" id="PF00106">
    <property type="entry name" value="adh_short"/>
    <property type="match status" value="1"/>
</dbReference>
<organism evidence="2 3">
    <name type="scientific">Paenibacillus glycanilyticus</name>
    <dbReference type="NCBI Taxonomy" id="126569"/>
    <lineage>
        <taxon>Bacteria</taxon>
        <taxon>Bacillati</taxon>
        <taxon>Bacillota</taxon>
        <taxon>Bacilli</taxon>
        <taxon>Bacillales</taxon>
        <taxon>Paenibacillaceae</taxon>
        <taxon>Paenibacillus</taxon>
    </lineage>
</organism>
<keyword evidence="3" id="KW-1185">Reference proteome</keyword>
<protein>
    <submittedName>
        <fullName evidence="2">Short-chain dehydrogenase</fullName>
    </submittedName>
</protein>
<reference evidence="2 3" key="1">
    <citation type="submission" date="2023-03" db="EMBL/GenBank/DDBJ databases">
        <title>Draft genome sequence of the bacteria which degrade cell wall of Tricholomamatutake.</title>
        <authorList>
            <person name="Konishi Y."/>
            <person name="Fukuta Y."/>
            <person name="Shirasaka N."/>
        </authorList>
    </citation>
    <scope>NUCLEOTIDE SEQUENCE [LARGE SCALE GENOMIC DNA]</scope>
    <source>
        <strain evidence="3">mu1</strain>
    </source>
</reference>
<accession>A0ABQ6GFV2</accession>
<sequence>MNNIPHKHRIAVVSGGTSGVGKKTAMDLAKNKVEVILLGRDKARGNRVRDDIIKESGNGNVTFYPIDLSSLDEIRGFRRVLEAKYEFIDILVSAAGVMFNELKLTREHHDQNFVVNYLSHFWLINELIPLLKQAEQGRVLIVGALPFFINHSKVELPTPTATDNGTKYSGLKVVGQSLVAKVLLTVALREQLKDTSVTVNMFHPGYVTDSNYGADSSWLAKRLGALAGLLLSKKNKPVGMELALDPKLAKVSGQLFNEKQQIVPLSAKYTKEKADELWAFSLNFAR</sequence>
<proteinExistence type="predicted"/>
<dbReference type="EMBL" id="BSSQ01000014">
    <property type="protein sequence ID" value="GLX69360.1"/>
    <property type="molecule type" value="Genomic_DNA"/>
</dbReference>
<dbReference type="RefSeq" id="WP_284240124.1">
    <property type="nucleotide sequence ID" value="NZ_BSSQ01000014.1"/>
</dbReference>
<dbReference type="InterPro" id="IPR036291">
    <property type="entry name" value="NAD(P)-bd_dom_sf"/>
</dbReference>
<dbReference type="PANTHER" id="PTHR43157:SF31">
    <property type="entry name" value="PHOSPHATIDYLINOSITOL-GLYCAN BIOSYNTHESIS CLASS F PROTEIN"/>
    <property type="match status" value="1"/>
</dbReference>
<keyword evidence="1" id="KW-0560">Oxidoreductase</keyword>
<dbReference type="Gene3D" id="3.40.50.720">
    <property type="entry name" value="NAD(P)-binding Rossmann-like Domain"/>
    <property type="match status" value="1"/>
</dbReference>
<evidence type="ECO:0000313" key="2">
    <source>
        <dbReference type="EMBL" id="GLX69360.1"/>
    </source>
</evidence>
<gene>
    <name evidence="2" type="ORF">MU1_37050</name>
</gene>
<dbReference type="SUPFAM" id="SSF51735">
    <property type="entry name" value="NAD(P)-binding Rossmann-fold domains"/>
    <property type="match status" value="1"/>
</dbReference>
<dbReference type="PRINTS" id="PR00081">
    <property type="entry name" value="GDHRDH"/>
</dbReference>
<dbReference type="Proteomes" id="UP001157114">
    <property type="component" value="Unassembled WGS sequence"/>
</dbReference>
<evidence type="ECO:0000256" key="1">
    <source>
        <dbReference type="ARBA" id="ARBA00023002"/>
    </source>
</evidence>
<dbReference type="InterPro" id="IPR002347">
    <property type="entry name" value="SDR_fam"/>
</dbReference>